<dbReference type="PANTHER" id="PTHR12001:SF69">
    <property type="entry name" value="ALL TRANS-POLYPRENYL-DIPHOSPHATE SYNTHASE PDSS1"/>
    <property type="match status" value="1"/>
</dbReference>
<dbReference type="Pfam" id="PF00348">
    <property type="entry name" value="polyprenyl_synt"/>
    <property type="match status" value="1"/>
</dbReference>
<evidence type="ECO:0000256" key="5">
    <source>
        <dbReference type="ARBA" id="ARBA00022842"/>
    </source>
</evidence>
<dbReference type="EMBL" id="JAAGRR010000013">
    <property type="protein sequence ID" value="NDY41673.1"/>
    <property type="molecule type" value="Genomic_DNA"/>
</dbReference>
<evidence type="ECO:0000313" key="7">
    <source>
        <dbReference type="EMBL" id="NDY41673.1"/>
    </source>
</evidence>
<dbReference type="PROSITE" id="PS00444">
    <property type="entry name" value="POLYPRENYL_SYNTHASE_2"/>
    <property type="match status" value="1"/>
</dbReference>
<dbReference type="GO" id="GO:0046872">
    <property type="term" value="F:metal ion binding"/>
    <property type="evidence" value="ECO:0007669"/>
    <property type="project" value="UniProtKB-KW"/>
</dbReference>
<evidence type="ECO:0000256" key="4">
    <source>
        <dbReference type="ARBA" id="ARBA00022723"/>
    </source>
</evidence>
<keyword evidence="5" id="KW-0460">Magnesium</keyword>
<dbReference type="PROSITE" id="PS00723">
    <property type="entry name" value="POLYPRENYL_SYNTHASE_1"/>
    <property type="match status" value="1"/>
</dbReference>
<evidence type="ECO:0000313" key="8">
    <source>
        <dbReference type="Proteomes" id="UP000469346"/>
    </source>
</evidence>
<keyword evidence="4" id="KW-0479">Metal-binding</keyword>
<dbReference type="AlphaFoldDB" id="A0A6N9TNK4"/>
<dbReference type="SUPFAM" id="SSF48576">
    <property type="entry name" value="Terpenoid synthases"/>
    <property type="match status" value="1"/>
</dbReference>
<sequence length="328" mass="35251">MDDRQDITAILEACAPDFERIEAALQEDFHSQVPFVTEVSGYILFAGGKRLRPLITVLAARLCGRDDGGVFSLSVVPEYLHAASLLHDDVLDGGQLRRGKPPAYKVWGNKAAVLVGDFLYARAIDIASSFGLAEISRVIAETVALMAEGEILQLLQAKNTGYDEATYDAVIFRKTAVLISAAARIGALFAGAAPELVAAADAYGQALGRAYQMVDDLLDYTADTAELGKRTGTDLAEGKVTLPVILAMARAGREEQRRLRGLFASGGGGEDDFRWVRGLIEQTGAAEEARRRAEAQVSEALAALAAFPPSRPRGILEGLARYVLERKK</sequence>
<accession>A0A6N9TNK4</accession>
<dbReference type="InterPro" id="IPR000092">
    <property type="entry name" value="Polyprenyl_synt"/>
</dbReference>
<dbReference type="CDD" id="cd00685">
    <property type="entry name" value="Trans_IPPS_HT"/>
    <property type="match status" value="1"/>
</dbReference>
<dbReference type="GO" id="GO:0004659">
    <property type="term" value="F:prenyltransferase activity"/>
    <property type="evidence" value="ECO:0007669"/>
    <property type="project" value="InterPro"/>
</dbReference>
<evidence type="ECO:0000256" key="1">
    <source>
        <dbReference type="ARBA" id="ARBA00001946"/>
    </source>
</evidence>
<proteinExistence type="inferred from homology"/>
<dbReference type="RefSeq" id="WP_163297827.1">
    <property type="nucleotide sequence ID" value="NZ_JAAGRR010000013.1"/>
</dbReference>
<dbReference type="SFLD" id="SFLDS00005">
    <property type="entry name" value="Isoprenoid_Synthase_Type_I"/>
    <property type="match status" value="1"/>
</dbReference>
<dbReference type="InterPro" id="IPR033749">
    <property type="entry name" value="Polyprenyl_synt_CS"/>
</dbReference>
<dbReference type="InterPro" id="IPR008949">
    <property type="entry name" value="Isoprenoid_synthase_dom_sf"/>
</dbReference>
<gene>
    <name evidence="7" type="ORF">G3N55_02240</name>
</gene>
<keyword evidence="8" id="KW-1185">Reference proteome</keyword>
<evidence type="ECO:0000256" key="6">
    <source>
        <dbReference type="RuleBase" id="RU004466"/>
    </source>
</evidence>
<protein>
    <submittedName>
        <fullName evidence="7">Polyprenyl synthetase family protein</fullName>
    </submittedName>
</protein>
<name>A0A6N9TNK4_DISTH</name>
<comment type="caution">
    <text evidence="7">The sequence shown here is derived from an EMBL/GenBank/DDBJ whole genome shotgun (WGS) entry which is preliminary data.</text>
</comment>
<comment type="cofactor">
    <cofactor evidence="1">
        <name>Mg(2+)</name>
        <dbReference type="ChEBI" id="CHEBI:18420"/>
    </cofactor>
</comment>
<organism evidence="7 8">
    <name type="scientific">Dissulfurirhabdus thermomarina</name>
    <dbReference type="NCBI Taxonomy" id="1765737"/>
    <lineage>
        <taxon>Bacteria</taxon>
        <taxon>Deltaproteobacteria</taxon>
        <taxon>Dissulfurirhabdaceae</taxon>
        <taxon>Dissulfurirhabdus</taxon>
    </lineage>
</organism>
<dbReference type="GO" id="GO:0008299">
    <property type="term" value="P:isoprenoid biosynthetic process"/>
    <property type="evidence" value="ECO:0007669"/>
    <property type="project" value="InterPro"/>
</dbReference>
<keyword evidence="3 6" id="KW-0808">Transferase</keyword>
<dbReference type="Proteomes" id="UP000469346">
    <property type="component" value="Unassembled WGS sequence"/>
</dbReference>
<evidence type="ECO:0000256" key="3">
    <source>
        <dbReference type="ARBA" id="ARBA00022679"/>
    </source>
</evidence>
<dbReference type="PANTHER" id="PTHR12001">
    <property type="entry name" value="GERANYLGERANYL PYROPHOSPHATE SYNTHASE"/>
    <property type="match status" value="1"/>
</dbReference>
<reference evidence="7 8" key="1">
    <citation type="submission" date="2020-02" db="EMBL/GenBank/DDBJ databases">
        <title>Comparative genomics of sulfur disproportionating microorganisms.</title>
        <authorList>
            <person name="Ward L.M."/>
            <person name="Bertran E."/>
            <person name="Johnston D.T."/>
        </authorList>
    </citation>
    <scope>NUCLEOTIDE SEQUENCE [LARGE SCALE GENOMIC DNA]</scope>
    <source>
        <strain evidence="7 8">DSM 100025</strain>
    </source>
</reference>
<dbReference type="Gene3D" id="1.10.600.10">
    <property type="entry name" value="Farnesyl Diphosphate Synthase"/>
    <property type="match status" value="1"/>
</dbReference>
<evidence type="ECO:0000256" key="2">
    <source>
        <dbReference type="ARBA" id="ARBA00006706"/>
    </source>
</evidence>
<comment type="similarity">
    <text evidence="2 6">Belongs to the FPP/GGPP synthase family.</text>
</comment>